<evidence type="ECO:0000313" key="3">
    <source>
        <dbReference type="Proteomes" id="UP000177803"/>
    </source>
</evidence>
<feature type="compositionally biased region" description="Basic and acidic residues" evidence="1">
    <location>
        <begin position="13"/>
        <end position="24"/>
    </location>
</feature>
<comment type="caution">
    <text evidence="2">The sequence shown here is derived from an EMBL/GenBank/DDBJ whole genome shotgun (WGS) entry which is preliminary data.</text>
</comment>
<dbReference type="AlphaFoldDB" id="A0A1F6NIT5"/>
<evidence type="ECO:0000256" key="1">
    <source>
        <dbReference type="SAM" id="MobiDB-lite"/>
    </source>
</evidence>
<reference evidence="2 3" key="1">
    <citation type="journal article" date="2016" name="Nat. Commun.">
        <title>Thousands of microbial genomes shed light on interconnected biogeochemical processes in an aquifer system.</title>
        <authorList>
            <person name="Anantharaman K."/>
            <person name="Brown C.T."/>
            <person name="Hug L.A."/>
            <person name="Sharon I."/>
            <person name="Castelle C.J."/>
            <person name="Probst A.J."/>
            <person name="Thomas B.C."/>
            <person name="Singh A."/>
            <person name="Wilkins M.J."/>
            <person name="Karaoz U."/>
            <person name="Brodie E.L."/>
            <person name="Williams K.H."/>
            <person name="Hubbard S.S."/>
            <person name="Banfield J.F."/>
        </authorList>
    </citation>
    <scope>NUCLEOTIDE SEQUENCE [LARGE SCALE GENOMIC DNA]</scope>
</reference>
<proteinExistence type="predicted"/>
<name>A0A1F6NIT5_9BACT</name>
<dbReference type="EMBL" id="MFQR01000067">
    <property type="protein sequence ID" value="OGH83733.1"/>
    <property type="molecule type" value="Genomic_DNA"/>
</dbReference>
<feature type="region of interest" description="Disordered" evidence="1">
    <location>
        <begin position="1"/>
        <end position="24"/>
    </location>
</feature>
<evidence type="ECO:0000313" key="2">
    <source>
        <dbReference type="EMBL" id="OGH83733.1"/>
    </source>
</evidence>
<sequence>MERRTSPSQVGNIERKEAAKTDKRQSQRVFDNIYEQLKYHNDLTTPEKHVEIFLQEISDGAERHVDTIESGGLKNVQIFDEIWQMMDKNLAEYAAAHQGNASRIEKRKNEVVDTYQKLTTHVNTLVARGAVSPLAAKVFLRALPNFKHIGDYNAIVSNTENISADVLKKKGEAFAKVEEEIFAKYPDENKQVADNFGWLHFNTNVGGKVKNRVYISASLEQAPDQVVRAWDEALVETGLQEKVCFKLPYGLMKRFETIIIYLTDKTKDQDVEHLLSAFIKHTPDSLLNDKDMPTGVPIHRGITMAPEPSNINTFLECIGSENTISYNNLMAALVQLAFELSYRDAKKSNLADLNPKILKPGAAVYFDQMVALAGINPDTMVPNVQGGQPPEWAKKIASL</sequence>
<protein>
    <submittedName>
        <fullName evidence="2">Uncharacterized protein</fullName>
    </submittedName>
</protein>
<gene>
    <name evidence="2" type="ORF">A2261_04115</name>
</gene>
<dbReference type="Proteomes" id="UP000177803">
    <property type="component" value="Unassembled WGS sequence"/>
</dbReference>
<accession>A0A1F6NIT5</accession>
<feature type="compositionally biased region" description="Polar residues" evidence="1">
    <location>
        <begin position="1"/>
        <end position="11"/>
    </location>
</feature>
<organism evidence="2 3">
    <name type="scientific">Candidatus Magasanikbacteria bacterium RIFOXYA2_FULL_44_8</name>
    <dbReference type="NCBI Taxonomy" id="1798696"/>
    <lineage>
        <taxon>Bacteria</taxon>
        <taxon>Candidatus Magasanikiibacteriota</taxon>
    </lineage>
</organism>